<sequence>MASGKSIEFLGIDEEEILKTYRLSSLKPSKWEDADPSTSSQDVRGLSTPNSSKFSKGEDDPLGLLRGPILTDLSADLRSAVSTTSKTFDPKTFLSTVHPNASFSDLKKGGARLRESLEQRSEALKILVESEFDHFVSVKVANEGVYEQMKVGPLRTERDHGTADLKESLRLGTSKADQVYAPLLENRKKAERLRSTLGVFERSKFFFNLPGTLIEDIEAEKYDAFLLAYKRGKNMLDSRPGQVLNLPAPSNPEELAQQKRIFDKVWSEVEKVVDDFKFKLLTRLATCTDGSKPVDEIEKTIEVILELDPVSDPAWTFCENHHKTIIDKLVPMFKDASRKTQVITQQANAKEFSEENLIADLRRCLIAIEPTNMSVPDDIMKRAIGSEVWFAILELIRVSSQLLSKELAVYWHIVNDYLNGKYQRADGKIRKDTKSRRLAACKQMVNDIILQYCSLFSEFFFLSSDPNSASLRSPITQLSEFAPKYVNSVQAAYYLRKLLDHLTEWAQEFINLQLPKESLNCLKDFLDTAGFKFLSTLATYWVREAKIFHLLEDWVRPERSEDETQPVGTTMYLRRMYNFQRYMMLNSYCLTGGNEQTGHQIMGSDSSASKSKINRSSIPANGAKKAQAAFLDGLYGFLDGLVHIAFTSAKPKAALPEPPPSSNEPRFSISWVDDEPSIKQERGVESEEEEIDIRLLLTISNLSNFTAVYIPRLFKQLSEAFSLDMTNDLETLMDVVGQLDGLLLGDYIKRKAEVLSEIIQAGVLGGKVDWLTAPKPTGVNSFVYDALLTLVLVHSQVTSLVGPIPSSQSGGESLVKVVLCKLVEELAQKCLKAFGNVDKFGMGGMLQATLEIEFIHRTLSAYITPEADLSMQGIYQKITSAYQRDPGQGGEREGGNSELQKELEALKRTLHVSRRTTALAFVCFKKPKGASASSVSNHDDLTEPVTK</sequence>
<feature type="compositionally biased region" description="Basic and acidic residues" evidence="5">
    <location>
        <begin position="937"/>
        <end position="947"/>
    </location>
</feature>
<keyword evidence="4" id="KW-0653">Protein transport</keyword>
<evidence type="ECO:0000313" key="8">
    <source>
        <dbReference type="Proteomes" id="UP000235388"/>
    </source>
</evidence>
<evidence type="ECO:0000256" key="1">
    <source>
        <dbReference type="ARBA" id="ARBA00010578"/>
    </source>
</evidence>
<feature type="compositionally biased region" description="Polar residues" evidence="5">
    <location>
        <begin position="36"/>
        <end position="54"/>
    </location>
</feature>
<accession>A0A2N5RUP2</accession>
<evidence type="ECO:0000313" key="7">
    <source>
        <dbReference type="EMBL" id="PLW04705.1"/>
    </source>
</evidence>
<feature type="domain" description="Exocyst complex component EXOC2/Sec5 N-terminal" evidence="6">
    <location>
        <begin position="60"/>
        <end position="924"/>
    </location>
</feature>
<dbReference type="GO" id="GO:0006893">
    <property type="term" value="P:Golgi to plasma membrane transport"/>
    <property type="evidence" value="ECO:0007669"/>
    <property type="project" value="UniProtKB-UniRule"/>
</dbReference>
<dbReference type="PANTHER" id="PTHR13043:SF1">
    <property type="entry name" value="EXOCYST COMPLEX COMPONENT 2"/>
    <property type="match status" value="1"/>
</dbReference>
<evidence type="ECO:0000256" key="2">
    <source>
        <dbReference type="ARBA" id="ARBA00022448"/>
    </source>
</evidence>
<comment type="subunit">
    <text evidence="4">Component of the exocyst complex.</text>
</comment>
<comment type="similarity">
    <text evidence="1 4">Belongs to the SEC5 family.</text>
</comment>
<name>A0A2N5RUP2_9BASI</name>
<comment type="function">
    <text evidence="4">Component of the exocyst complex involved in the docking of exocytic vesicles with fusion sites on the plasma membrane.</text>
</comment>
<dbReference type="InterPro" id="IPR029175">
    <property type="entry name" value="EXOC2/Sec5"/>
</dbReference>
<evidence type="ECO:0000259" key="6">
    <source>
        <dbReference type="Pfam" id="PF15469"/>
    </source>
</evidence>
<dbReference type="STRING" id="200324.A0A2N5RUP2"/>
<keyword evidence="8" id="KW-1185">Reference proteome</keyword>
<feature type="region of interest" description="Disordered" evidence="5">
    <location>
        <begin position="29"/>
        <end position="60"/>
    </location>
</feature>
<dbReference type="AlphaFoldDB" id="A0A2N5RUP2"/>
<evidence type="ECO:0000256" key="5">
    <source>
        <dbReference type="SAM" id="MobiDB-lite"/>
    </source>
</evidence>
<dbReference type="Pfam" id="PF15469">
    <property type="entry name" value="Sec5"/>
    <property type="match status" value="1"/>
</dbReference>
<dbReference type="OrthoDB" id="26242at2759"/>
<organism evidence="7 8">
    <name type="scientific">Puccinia coronata f. sp. avenae</name>
    <dbReference type="NCBI Taxonomy" id="200324"/>
    <lineage>
        <taxon>Eukaryota</taxon>
        <taxon>Fungi</taxon>
        <taxon>Dikarya</taxon>
        <taxon>Basidiomycota</taxon>
        <taxon>Pucciniomycotina</taxon>
        <taxon>Pucciniomycetes</taxon>
        <taxon>Pucciniales</taxon>
        <taxon>Pucciniaceae</taxon>
        <taxon>Puccinia</taxon>
    </lineage>
</organism>
<keyword evidence="2 4" id="KW-0813">Transport</keyword>
<reference evidence="7 8" key="1">
    <citation type="submission" date="2017-11" db="EMBL/GenBank/DDBJ databases">
        <title>De novo assembly and phasing of dikaryotic genomes from two isolates of Puccinia coronata f. sp. avenae, the causal agent of oat crown rust.</title>
        <authorList>
            <person name="Miller M.E."/>
            <person name="Zhang Y."/>
            <person name="Omidvar V."/>
            <person name="Sperschneider J."/>
            <person name="Schwessinger B."/>
            <person name="Raley C."/>
            <person name="Palmer J.M."/>
            <person name="Garnica D."/>
            <person name="Upadhyaya N."/>
            <person name="Rathjen J."/>
            <person name="Taylor J.M."/>
            <person name="Park R.F."/>
            <person name="Dodds P.N."/>
            <person name="Hirsch C.D."/>
            <person name="Kianian S.F."/>
            <person name="Figueroa M."/>
        </authorList>
    </citation>
    <scope>NUCLEOTIDE SEQUENCE [LARGE SCALE GENOMIC DNA]</scope>
    <source>
        <strain evidence="7">12NC29</strain>
    </source>
</reference>
<keyword evidence="3 4" id="KW-0268">Exocytosis</keyword>
<dbReference type="GO" id="GO:0000145">
    <property type="term" value="C:exocyst"/>
    <property type="evidence" value="ECO:0007669"/>
    <property type="project" value="UniProtKB-UniRule"/>
</dbReference>
<dbReference type="GO" id="GO:0006887">
    <property type="term" value="P:exocytosis"/>
    <property type="evidence" value="ECO:0007669"/>
    <property type="project" value="UniProtKB-KW"/>
</dbReference>
<dbReference type="Proteomes" id="UP000235388">
    <property type="component" value="Unassembled WGS sequence"/>
</dbReference>
<proteinExistence type="inferred from homology"/>
<dbReference type="GO" id="GO:0015031">
    <property type="term" value="P:protein transport"/>
    <property type="evidence" value="ECO:0007669"/>
    <property type="project" value="UniProtKB-KW"/>
</dbReference>
<dbReference type="InterPro" id="IPR039481">
    <property type="entry name" value="EXOC2/Sec5_N_dom"/>
</dbReference>
<feature type="region of interest" description="Disordered" evidence="5">
    <location>
        <begin position="928"/>
        <end position="947"/>
    </location>
</feature>
<protein>
    <recommendedName>
        <fullName evidence="4">Exocyst complex component SEC5</fullName>
    </recommendedName>
</protein>
<evidence type="ECO:0000256" key="4">
    <source>
        <dbReference type="RuleBase" id="RU365069"/>
    </source>
</evidence>
<gene>
    <name evidence="7" type="ORF">PCANC_27118</name>
</gene>
<dbReference type="PANTHER" id="PTHR13043">
    <property type="entry name" value="EXOCYST COMPLEX COMPONENT SEC5"/>
    <property type="match status" value="1"/>
</dbReference>
<evidence type="ECO:0000256" key="3">
    <source>
        <dbReference type="ARBA" id="ARBA00022483"/>
    </source>
</evidence>
<comment type="caution">
    <text evidence="7">The sequence shown here is derived from an EMBL/GenBank/DDBJ whole genome shotgun (WGS) entry which is preliminary data.</text>
</comment>
<dbReference type="EMBL" id="PGCJ01001581">
    <property type="protein sequence ID" value="PLW04705.1"/>
    <property type="molecule type" value="Genomic_DNA"/>
</dbReference>